<keyword evidence="6" id="KW-1185">Reference proteome</keyword>
<evidence type="ECO:0000256" key="4">
    <source>
        <dbReference type="SAM" id="MobiDB-lite"/>
    </source>
</evidence>
<feature type="compositionally biased region" description="Low complexity" evidence="4">
    <location>
        <begin position="89"/>
        <end position="100"/>
    </location>
</feature>
<dbReference type="InterPro" id="IPR031632">
    <property type="entry name" value="SVIP"/>
</dbReference>
<keyword evidence="1" id="KW-0519">Myristate</keyword>
<comment type="caution">
    <text evidence="5">The sequence shown here is derived from an EMBL/GenBank/DDBJ whole genome shotgun (WGS) entry which is preliminary data.</text>
</comment>
<evidence type="ECO:0000256" key="1">
    <source>
        <dbReference type="ARBA" id="ARBA00022707"/>
    </source>
</evidence>
<dbReference type="AlphaFoldDB" id="A0A364MVR2"/>
<protein>
    <submittedName>
        <fullName evidence="5">Uncharacterized protein</fullName>
    </submittedName>
</protein>
<evidence type="ECO:0000256" key="3">
    <source>
        <dbReference type="ARBA" id="ARBA00023288"/>
    </source>
</evidence>
<reference evidence="6" key="1">
    <citation type="submission" date="2018-05" db="EMBL/GenBank/DDBJ databases">
        <title>Draft genome sequence of Stemphylium lycopersici strain CIDEFI 213.</title>
        <authorList>
            <person name="Medina R."/>
            <person name="Franco M.E.E."/>
            <person name="Lucentini C.G."/>
            <person name="Saparrat M.C.N."/>
            <person name="Balatti P.A."/>
        </authorList>
    </citation>
    <scope>NUCLEOTIDE SEQUENCE [LARGE SCALE GENOMIC DNA]</scope>
    <source>
        <strain evidence="6">CIDEFI 213</strain>
    </source>
</reference>
<keyword evidence="2" id="KW-0564">Palmitate</keyword>
<organism evidence="5 6">
    <name type="scientific">Stemphylium lycopersici</name>
    <name type="common">Tomato gray leaf spot disease fungus</name>
    <name type="synonym">Thyrospora lycopersici</name>
    <dbReference type="NCBI Taxonomy" id="183478"/>
    <lineage>
        <taxon>Eukaryota</taxon>
        <taxon>Fungi</taxon>
        <taxon>Dikarya</taxon>
        <taxon>Ascomycota</taxon>
        <taxon>Pezizomycotina</taxon>
        <taxon>Dothideomycetes</taxon>
        <taxon>Pleosporomycetidae</taxon>
        <taxon>Pleosporales</taxon>
        <taxon>Pleosporineae</taxon>
        <taxon>Pleosporaceae</taxon>
        <taxon>Stemphylium</taxon>
    </lineage>
</organism>
<sequence length="118" mass="12447">MGNLCGKQSKDNFEGQGRTLGSAPAPATRASIPSNVAPPKPKVGGPPRTLGESNREDDPKAAAAAAAEARANKSSSGDLQKKLDAQKRQTNTQTLQQAANENRMAREADQATETRNYN</sequence>
<dbReference type="OrthoDB" id="5415072at2759"/>
<keyword evidence="3" id="KW-0449">Lipoprotein</keyword>
<gene>
    <name evidence="5" type="ORF">DDE83_007868</name>
</gene>
<dbReference type="Proteomes" id="UP000249619">
    <property type="component" value="Unassembled WGS sequence"/>
</dbReference>
<dbReference type="Pfam" id="PF15811">
    <property type="entry name" value="SVIP"/>
    <property type="match status" value="1"/>
</dbReference>
<proteinExistence type="predicted"/>
<evidence type="ECO:0000256" key="2">
    <source>
        <dbReference type="ARBA" id="ARBA00023139"/>
    </source>
</evidence>
<feature type="region of interest" description="Disordered" evidence="4">
    <location>
        <begin position="1"/>
        <end position="118"/>
    </location>
</feature>
<evidence type="ECO:0000313" key="6">
    <source>
        <dbReference type="Proteomes" id="UP000249619"/>
    </source>
</evidence>
<evidence type="ECO:0000313" key="5">
    <source>
        <dbReference type="EMBL" id="RAR04295.1"/>
    </source>
</evidence>
<name>A0A364MVR2_STELY</name>
<dbReference type="EMBL" id="QGDH01000157">
    <property type="protein sequence ID" value="RAR04295.1"/>
    <property type="molecule type" value="Genomic_DNA"/>
</dbReference>
<accession>A0A364MVR2</accession>